<keyword evidence="3" id="KW-0328">Glycosyltransferase</keyword>
<dbReference type="Pfam" id="PF13692">
    <property type="entry name" value="Glyco_trans_1_4"/>
    <property type="match status" value="1"/>
</dbReference>
<dbReference type="PANTHER" id="PTHR46401:SF2">
    <property type="entry name" value="GLYCOSYLTRANSFERASE WBBK-RELATED"/>
    <property type="match status" value="1"/>
</dbReference>
<keyword evidence="4" id="KW-1185">Reference proteome</keyword>
<organism evidence="3 4">
    <name type="scientific">Georgenia deserti</name>
    <dbReference type="NCBI Taxonomy" id="2093781"/>
    <lineage>
        <taxon>Bacteria</taxon>
        <taxon>Bacillati</taxon>
        <taxon>Actinomycetota</taxon>
        <taxon>Actinomycetes</taxon>
        <taxon>Micrococcales</taxon>
        <taxon>Bogoriellaceae</taxon>
        <taxon>Georgenia</taxon>
    </lineage>
</organism>
<keyword evidence="1 3" id="KW-0808">Transferase</keyword>
<evidence type="ECO:0000313" key="4">
    <source>
        <dbReference type="Proteomes" id="UP001597277"/>
    </source>
</evidence>
<dbReference type="EC" id="2.4.-.-" evidence="3"/>
<dbReference type="Proteomes" id="UP001597277">
    <property type="component" value="Unassembled WGS sequence"/>
</dbReference>
<proteinExistence type="predicted"/>
<protein>
    <submittedName>
        <fullName evidence="3">Glycosyltransferase</fullName>
        <ecNumber evidence="3">2.4.-.-</ecNumber>
    </submittedName>
</protein>
<accession>A0ABW4L5X9</accession>
<feature type="compositionally biased region" description="Basic and acidic residues" evidence="2">
    <location>
        <begin position="328"/>
        <end position="339"/>
    </location>
</feature>
<name>A0ABW4L5X9_9MICO</name>
<gene>
    <name evidence="3" type="ORF">ACFSE6_06060</name>
</gene>
<dbReference type="EMBL" id="JBHUEE010000002">
    <property type="protein sequence ID" value="MFD1717389.1"/>
    <property type="molecule type" value="Genomic_DNA"/>
</dbReference>
<dbReference type="Gene3D" id="3.40.50.2000">
    <property type="entry name" value="Glycogen Phosphorylase B"/>
    <property type="match status" value="2"/>
</dbReference>
<sequence>MAGMPSHVKSDFFSWRKALFRTYDVLHVHWPERFYRHHSMAGTIVKRILFAVILVRLRVSGGVVVQTVHNPEPHEAGDVGERVLNRLMRLATRGWIRLNEWTPVGARSNVATIPHGHYRDLYTTENDVKPRRGALLFFGRIRPYKGVEELISALGGVRREGVTLRIAGLPLSSSYGAEIARRAQGSPSIELDLRRLSDDELAKYVRDAQLVVLPYREMHNSGALLLSLSLGRPVLVPSNDVTREFANEVGHSWVLLYDDELSADDLERALAESEAAGTRGRPDLSRRDWGPIASATADVYGKALGLLAGDGVKLQERRPTAQLGVRTDGGRAEDTGGVE</sequence>
<dbReference type="SUPFAM" id="SSF53756">
    <property type="entry name" value="UDP-Glycosyltransferase/glycogen phosphorylase"/>
    <property type="match status" value="1"/>
</dbReference>
<feature type="region of interest" description="Disordered" evidence="2">
    <location>
        <begin position="317"/>
        <end position="339"/>
    </location>
</feature>
<reference evidence="4" key="1">
    <citation type="journal article" date="2019" name="Int. J. Syst. Evol. Microbiol.">
        <title>The Global Catalogue of Microorganisms (GCM) 10K type strain sequencing project: providing services to taxonomists for standard genome sequencing and annotation.</title>
        <authorList>
            <consortium name="The Broad Institute Genomics Platform"/>
            <consortium name="The Broad Institute Genome Sequencing Center for Infectious Disease"/>
            <person name="Wu L."/>
            <person name="Ma J."/>
        </authorList>
    </citation>
    <scope>NUCLEOTIDE SEQUENCE [LARGE SCALE GENOMIC DNA]</scope>
    <source>
        <strain evidence="4">JCM 17130</strain>
    </source>
</reference>
<comment type="caution">
    <text evidence="3">The sequence shown here is derived from an EMBL/GenBank/DDBJ whole genome shotgun (WGS) entry which is preliminary data.</text>
</comment>
<evidence type="ECO:0000313" key="3">
    <source>
        <dbReference type="EMBL" id="MFD1717389.1"/>
    </source>
</evidence>
<evidence type="ECO:0000256" key="2">
    <source>
        <dbReference type="SAM" id="MobiDB-lite"/>
    </source>
</evidence>
<dbReference type="PANTHER" id="PTHR46401">
    <property type="entry name" value="GLYCOSYLTRANSFERASE WBBK-RELATED"/>
    <property type="match status" value="1"/>
</dbReference>
<dbReference type="GO" id="GO:0016757">
    <property type="term" value="F:glycosyltransferase activity"/>
    <property type="evidence" value="ECO:0007669"/>
    <property type="project" value="UniProtKB-KW"/>
</dbReference>
<evidence type="ECO:0000256" key="1">
    <source>
        <dbReference type="ARBA" id="ARBA00022679"/>
    </source>
</evidence>
<dbReference type="RefSeq" id="WP_388004036.1">
    <property type="nucleotide sequence ID" value="NZ_JBHUEE010000002.1"/>
</dbReference>